<organism evidence="4 5">
    <name type="scientific">Myceligenerans xiligouense</name>
    <dbReference type="NCBI Taxonomy" id="253184"/>
    <lineage>
        <taxon>Bacteria</taxon>
        <taxon>Bacillati</taxon>
        <taxon>Actinomycetota</taxon>
        <taxon>Actinomycetes</taxon>
        <taxon>Micrococcales</taxon>
        <taxon>Promicromonosporaceae</taxon>
        <taxon>Myceligenerans</taxon>
    </lineage>
</organism>
<feature type="transmembrane region" description="Helical" evidence="2">
    <location>
        <begin position="99"/>
        <end position="122"/>
    </location>
</feature>
<dbReference type="Gene3D" id="3.10.350.10">
    <property type="entry name" value="LysM domain"/>
    <property type="match status" value="1"/>
</dbReference>
<feature type="region of interest" description="Disordered" evidence="1">
    <location>
        <begin position="126"/>
        <end position="146"/>
    </location>
</feature>
<dbReference type="AlphaFoldDB" id="A0A3N4YPR6"/>
<feature type="region of interest" description="Disordered" evidence="1">
    <location>
        <begin position="227"/>
        <end position="296"/>
    </location>
</feature>
<name>A0A3N4YPR6_9MICO</name>
<protein>
    <submittedName>
        <fullName evidence="4">LysM domain-containing protein</fullName>
    </submittedName>
</protein>
<keyword evidence="2" id="KW-0812">Transmembrane</keyword>
<dbReference type="RefSeq" id="WP_211341616.1">
    <property type="nucleotide sequence ID" value="NZ_RKQZ01000001.1"/>
</dbReference>
<dbReference type="InterPro" id="IPR018392">
    <property type="entry name" value="LysM"/>
</dbReference>
<feature type="transmembrane region" description="Helical" evidence="2">
    <location>
        <begin position="12"/>
        <end position="32"/>
    </location>
</feature>
<feature type="region of interest" description="Disordered" evidence="1">
    <location>
        <begin position="165"/>
        <end position="213"/>
    </location>
</feature>
<feature type="domain" description="LysM" evidence="3">
    <location>
        <begin position="214"/>
        <end position="228"/>
    </location>
</feature>
<dbReference type="Proteomes" id="UP000280501">
    <property type="component" value="Unassembled WGS sequence"/>
</dbReference>
<gene>
    <name evidence="4" type="ORF">EDD34_3281</name>
</gene>
<comment type="caution">
    <text evidence="4">The sequence shown here is derived from an EMBL/GenBank/DDBJ whole genome shotgun (WGS) entry which is preliminary data.</text>
</comment>
<evidence type="ECO:0000256" key="1">
    <source>
        <dbReference type="SAM" id="MobiDB-lite"/>
    </source>
</evidence>
<keyword evidence="5" id="KW-1185">Reference proteome</keyword>
<evidence type="ECO:0000313" key="4">
    <source>
        <dbReference type="EMBL" id="RPF22613.1"/>
    </source>
</evidence>
<accession>A0A3N4YPR6</accession>
<proteinExistence type="predicted"/>
<keyword evidence="2" id="KW-0472">Membrane</keyword>
<evidence type="ECO:0000259" key="3">
    <source>
        <dbReference type="Pfam" id="PF01476"/>
    </source>
</evidence>
<feature type="transmembrane region" description="Helical" evidence="2">
    <location>
        <begin position="52"/>
        <end position="78"/>
    </location>
</feature>
<reference evidence="4 5" key="1">
    <citation type="submission" date="2018-11" db="EMBL/GenBank/DDBJ databases">
        <title>Sequencing the genomes of 1000 actinobacteria strains.</title>
        <authorList>
            <person name="Klenk H.-P."/>
        </authorList>
    </citation>
    <scope>NUCLEOTIDE SEQUENCE [LARGE SCALE GENOMIC DNA]</scope>
    <source>
        <strain evidence="4 5">DSM 15700</strain>
    </source>
</reference>
<feature type="compositionally biased region" description="Polar residues" evidence="1">
    <location>
        <begin position="233"/>
        <end position="244"/>
    </location>
</feature>
<evidence type="ECO:0000256" key="2">
    <source>
        <dbReference type="SAM" id="Phobius"/>
    </source>
</evidence>
<sequence length="296" mass="29989">MALTESGVRSSANPIALAAIAVGAAGAAVLLATRAARVWREGTGTVDRTVELLIEAGATVCAGWIALGAVVGLLYAAARRGGRDWRAGRAFLARCAPRLVRRMAGVLVTAGVGVGIAAPGAFAAPAPGTEADGSAPSGVVLDLGWQPTSDDGAVGSVLGATTADLAGPDALAPDVRGTSTDRPGSGRARDPERTRQVDRKERAGAPRSNGVPVVVQRGDTLWSIATEHLQPDRPTSNNRTSSTDVPDAGAPDAARIASEVAAWHTTNRGAIGPDPDLIRPGTVLHAPETRPLGAQP</sequence>
<dbReference type="CDD" id="cd00118">
    <property type="entry name" value="LysM"/>
    <property type="match status" value="1"/>
</dbReference>
<dbReference type="EMBL" id="RKQZ01000001">
    <property type="protein sequence ID" value="RPF22613.1"/>
    <property type="molecule type" value="Genomic_DNA"/>
</dbReference>
<dbReference type="InterPro" id="IPR036779">
    <property type="entry name" value="LysM_dom_sf"/>
</dbReference>
<feature type="compositionally biased region" description="Basic and acidic residues" evidence="1">
    <location>
        <begin position="187"/>
        <end position="204"/>
    </location>
</feature>
<keyword evidence="2" id="KW-1133">Transmembrane helix</keyword>
<evidence type="ECO:0000313" key="5">
    <source>
        <dbReference type="Proteomes" id="UP000280501"/>
    </source>
</evidence>
<dbReference type="Pfam" id="PF01476">
    <property type="entry name" value="LysM"/>
    <property type="match status" value="1"/>
</dbReference>